<keyword evidence="4 6" id="KW-0472">Membrane</keyword>
<gene>
    <name evidence="8" type="ORF">KTU01_22300</name>
</gene>
<evidence type="ECO:0000256" key="4">
    <source>
        <dbReference type="ARBA" id="ARBA00023136"/>
    </source>
</evidence>
<feature type="transmembrane region" description="Helical" evidence="6">
    <location>
        <begin position="461"/>
        <end position="484"/>
    </location>
</feature>
<feature type="transmembrane region" description="Helical" evidence="6">
    <location>
        <begin position="129"/>
        <end position="150"/>
    </location>
</feature>
<evidence type="ECO:0000313" key="9">
    <source>
        <dbReference type="Proteomes" id="UP000321103"/>
    </source>
</evidence>
<dbReference type="GO" id="GO:0005886">
    <property type="term" value="C:plasma membrane"/>
    <property type="evidence" value="ECO:0007669"/>
    <property type="project" value="UniProtKB-SubCell"/>
</dbReference>
<keyword evidence="9" id="KW-1185">Reference proteome</keyword>
<dbReference type="PANTHER" id="PTHR23542">
    <property type="match status" value="1"/>
</dbReference>
<dbReference type="STRING" id="388357.GCA_001580365_02668"/>
<dbReference type="AlphaFoldDB" id="A0A512IEL1"/>
<dbReference type="EMBL" id="BJZS01000071">
    <property type="protein sequence ID" value="GEO96107.1"/>
    <property type="molecule type" value="Genomic_DNA"/>
</dbReference>
<feature type="region of interest" description="Disordered" evidence="5">
    <location>
        <begin position="1"/>
        <end position="86"/>
    </location>
</feature>
<feature type="transmembrane region" description="Helical" evidence="6">
    <location>
        <begin position="101"/>
        <end position="123"/>
    </location>
</feature>
<feature type="transmembrane region" description="Helical" evidence="6">
    <location>
        <begin position="398"/>
        <end position="420"/>
    </location>
</feature>
<proteinExistence type="predicted"/>
<protein>
    <submittedName>
        <fullName evidence="8">MFS transporter</fullName>
    </submittedName>
</protein>
<feature type="transmembrane region" description="Helical" evidence="6">
    <location>
        <begin position="308"/>
        <end position="326"/>
    </location>
</feature>
<dbReference type="SUPFAM" id="SSF103473">
    <property type="entry name" value="MFS general substrate transporter"/>
    <property type="match status" value="1"/>
</dbReference>
<reference evidence="8 9" key="1">
    <citation type="submission" date="2019-07" db="EMBL/GenBank/DDBJ databases">
        <title>Whole genome shotgun sequence of Kocuria turfanensis NBRC 107627.</title>
        <authorList>
            <person name="Hosoyama A."/>
            <person name="Uohara A."/>
            <person name="Ohji S."/>
            <person name="Ichikawa N."/>
        </authorList>
    </citation>
    <scope>NUCLEOTIDE SEQUENCE [LARGE SCALE GENOMIC DNA]</scope>
    <source>
        <strain evidence="8 9">NBRC 107627</strain>
    </source>
</reference>
<evidence type="ECO:0000256" key="2">
    <source>
        <dbReference type="ARBA" id="ARBA00022692"/>
    </source>
</evidence>
<evidence type="ECO:0000256" key="5">
    <source>
        <dbReference type="SAM" id="MobiDB-lite"/>
    </source>
</evidence>
<feature type="transmembrane region" description="Helical" evidence="6">
    <location>
        <begin position="372"/>
        <end position="392"/>
    </location>
</feature>
<name>A0A512IEL1_9MICC</name>
<feature type="transmembrane region" description="Helical" evidence="6">
    <location>
        <begin position="162"/>
        <end position="186"/>
    </location>
</feature>
<feature type="transmembrane region" description="Helical" evidence="6">
    <location>
        <begin position="192"/>
        <end position="211"/>
    </location>
</feature>
<feature type="transmembrane region" description="Helical" evidence="6">
    <location>
        <begin position="432"/>
        <end position="455"/>
    </location>
</feature>
<feature type="domain" description="Major facilitator superfamily (MFS) profile" evidence="7">
    <location>
        <begin position="309"/>
        <end position="489"/>
    </location>
</feature>
<dbReference type="PANTHER" id="PTHR23542:SF1">
    <property type="entry name" value="MAJOR FACILITATOR SUPERFAMILY (MFS) PROFILE DOMAIN-CONTAINING PROTEIN"/>
    <property type="match status" value="1"/>
</dbReference>
<dbReference type="GO" id="GO:0022857">
    <property type="term" value="F:transmembrane transporter activity"/>
    <property type="evidence" value="ECO:0007669"/>
    <property type="project" value="InterPro"/>
</dbReference>
<feature type="compositionally biased region" description="Low complexity" evidence="5">
    <location>
        <begin position="31"/>
        <end position="69"/>
    </location>
</feature>
<feature type="compositionally biased region" description="Basic residues" evidence="5">
    <location>
        <begin position="77"/>
        <end position="86"/>
    </location>
</feature>
<dbReference type="InterPro" id="IPR020846">
    <property type="entry name" value="MFS_dom"/>
</dbReference>
<comment type="subcellular location">
    <subcellularLocation>
        <location evidence="1">Cell membrane</location>
        <topology evidence="1">Multi-pass membrane protein</topology>
    </subcellularLocation>
</comment>
<feature type="transmembrane region" description="Helical" evidence="6">
    <location>
        <begin position="346"/>
        <end position="365"/>
    </location>
</feature>
<evidence type="ECO:0000256" key="6">
    <source>
        <dbReference type="SAM" id="Phobius"/>
    </source>
</evidence>
<comment type="caution">
    <text evidence="8">The sequence shown here is derived from an EMBL/GenBank/DDBJ whole genome shotgun (WGS) entry which is preliminary data.</text>
</comment>
<accession>A0A512IEL1</accession>
<dbReference type="PROSITE" id="PS50850">
    <property type="entry name" value="MFS"/>
    <property type="match status" value="1"/>
</dbReference>
<dbReference type="InterPro" id="IPR036259">
    <property type="entry name" value="MFS_trans_sf"/>
</dbReference>
<evidence type="ECO:0000256" key="1">
    <source>
        <dbReference type="ARBA" id="ARBA00004651"/>
    </source>
</evidence>
<evidence type="ECO:0000259" key="7">
    <source>
        <dbReference type="PROSITE" id="PS50850"/>
    </source>
</evidence>
<dbReference type="Proteomes" id="UP000321103">
    <property type="component" value="Unassembled WGS sequence"/>
</dbReference>
<dbReference type="InterPro" id="IPR011701">
    <property type="entry name" value="MFS"/>
</dbReference>
<keyword evidence="3 6" id="KW-1133">Transmembrane helix</keyword>
<dbReference type="Gene3D" id="1.20.1250.20">
    <property type="entry name" value="MFS general substrate transporter like domains"/>
    <property type="match status" value="1"/>
</dbReference>
<dbReference type="Pfam" id="PF07690">
    <property type="entry name" value="MFS_1"/>
    <property type="match status" value="1"/>
</dbReference>
<evidence type="ECO:0000313" key="8">
    <source>
        <dbReference type="EMBL" id="GEO96107.1"/>
    </source>
</evidence>
<organism evidence="8 9">
    <name type="scientific">Kocuria turfanensis</name>
    <dbReference type="NCBI Taxonomy" id="388357"/>
    <lineage>
        <taxon>Bacteria</taxon>
        <taxon>Bacillati</taxon>
        <taxon>Actinomycetota</taxon>
        <taxon>Actinomycetes</taxon>
        <taxon>Micrococcales</taxon>
        <taxon>Micrococcaceae</taxon>
        <taxon>Kocuria</taxon>
    </lineage>
</organism>
<evidence type="ECO:0000256" key="3">
    <source>
        <dbReference type="ARBA" id="ARBA00022989"/>
    </source>
</evidence>
<sequence>MNPLHSPSAPVGTTSEAPVGHPAARRATESPATEQPATEQPTAEQPTTVPTATVPTAAVPTAAEQPAAERAAERRRGTGRRAARRSGGRYGRLLELGGRGFLPIAFVARLPLAMITVGALTLATAVTGSYAVGGAAAGAVGIGSALGGPLMGHLADRVGQRAVLLVSALAHTVAIGVLLVTAHAGTDPAGPAVPLLVAAALLVGATCPQVGPLARVRWRGLTGGDRQELDTALSYESTADELTFVLGPALVGLLASLLAPWTPFVLAAVLTLTMVSCFAVHPTHRAAPAAPRPRRRAAAAPGPGRDRVLVLLPVLGMVAMGTFFGAVQNALSAFGGEFGAQSAAGLLYAVLGISSAAAALSVAWWPQRFRPAARWVASAGAMAVLSLLFLLPGDIVPMLAVLLLVGLPVGPTMVTIYTIGGDVARPERLGTVMTMLASGVVLGTAVGAALAGLVAETAGHRGAFAAAIGAACAMVLISAALALLRRRDH</sequence>
<keyword evidence="2 6" id="KW-0812">Transmembrane</keyword>
<feature type="transmembrane region" description="Helical" evidence="6">
    <location>
        <begin position="265"/>
        <end position="287"/>
    </location>
</feature>